<feature type="non-terminal residue" evidence="1">
    <location>
        <position position="38"/>
    </location>
</feature>
<proteinExistence type="predicted"/>
<dbReference type="EMBL" id="CAJNOQ010041383">
    <property type="protein sequence ID" value="CAF1623519.1"/>
    <property type="molecule type" value="Genomic_DNA"/>
</dbReference>
<protein>
    <submittedName>
        <fullName evidence="1">Uncharacterized protein</fullName>
    </submittedName>
</protein>
<dbReference type="Proteomes" id="UP000681722">
    <property type="component" value="Unassembled WGS sequence"/>
</dbReference>
<keyword evidence="3" id="KW-1185">Reference proteome</keyword>
<organism evidence="1 3">
    <name type="scientific">Didymodactylos carnosus</name>
    <dbReference type="NCBI Taxonomy" id="1234261"/>
    <lineage>
        <taxon>Eukaryota</taxon>
        <taxon>Metazoa</taxon>
        <taxon>Spiralia</taxon>
        <taxon>Gnathifera</taxon>
        <taxon>Rotifera</taxon>
        <taxon>Eurotatoria</taxon>
        <taxon>Bdelloidea</taxon>
        <taxon>Philodinida</taxon>
        <taxon>Philodinidae</taxon>
        <taxon>Didymodactylos</taxon>
    </lineage>
</organism>
<name>A0A816CE84_9BILA</name>
<dbReference type="Proteomes" id="UP000663829">
    <property type="component" value="Unassembled WGS sequence"/>
</dbReference>
<comment type="caution">
    <text evidence="1">The sequence shown here is derived from an EMBL/GenBank/DDBJ whole genome shotgun (WGS) entry which is preliminary data.</text>
</comment>
<reference evidence="1" key="1">
    <citation type="submission" date="2021-02" db="EMBL/GenBank/DDBJ databases">
        <authorList>
            <person name="Nowell W R."/>
        </authorList>
    </citation>
    <scope>NUCLEOTIDE SEQUENCE</scope>
</reference>
<dbReference type="AlphaFoldDB" id="A0A816CE84"/>
<accession>A0A816CE84</accession>
<evidence type="ECO:0000313" key="1">
    <source>
        <dbReference type="EMBL" id="CAF1623519.1"/>
    </source>
</evidence>
<sequence>MGLAQIGCKHAKLTDLRKSVMLRTSNAEKKTVRYSVTM</sequence>
<evidence type="ECO:0000313" key="2">
    <source>
        <dbReference type="EMBL" id="CAF4515608.1"/>
    </source>
</evidence>
<gene>
    <name evidence="1" type="ORF">GPM918_LOCUS43882</name>
    <name evidence="2" type="ORF">SRO942_LOCUS45520</name>
</gene>
<evidence type="ECO:0000313" key="3">
    <source>
        <dbReference type="Proteomes" id="UP000663829"/>
    </source>
</evidence>
<dbReference type="EMBL" id="CAJOBC010108710">
    <property type="protein sequence ID" value="CAF4515608.1"/>
    <property type="molecule type" value="Genomic_DNA"/>
</dbReference>